<dbReference type="OrthoDB" id="9809760at2"/>
<evidence type="ECO:0000313" key="5">
    <source>
        <dbReference type="EMBL" id="KUL22196.1"/>
    </source>
</evidence>
<dbReference type="CDD" id="cd06464">
    <property type="entry name" value="ACD_sHsps-like"/>
    <property type="match status" value="1"/>
</dbReference>
<proteinExistence type="inferred from homology"/>
<feature type="domain" description="SHSP" evidence="4">
    <location>
        <begin position="46"/>
        <end position="156"/>
    </location>
</feature>
<dbReference type="EMBL" id="LLZG01000399">
    <property type="protein sequence ID" value="KUL22196.1"/>
    <property type="molecule type" value="Genomic_DNA"/>
</dbReference>
<comment type="similarity">
    <text evidence="2 3">Belongs to the small heat shock protein (HSP20) family.</text>
</comment>
<evidence type="ECO:0000256" key="1">
    <source>
        <dbReference type="ARBA" id="ARBA00023016"/>
    </source>
</evidence>
<dbReference type="SUPFAM" id="SSF49764">
    <property type="entry name" value="HSP20-like chaperones"/>
    <property type="match status" value="1"/>
</dbReference>
<dbReference type="AlphaFoldDB" id="A0A117MKD5"/>
<dbReference type="InterPro" id="IPR044587">
    <property type="entry name" value="HSP21-like"/>
</dbReference>
<evidence type="ECO:0000313" key="6">
    <source>
        <dbReference type="Proteomes" id="UP000053923"/>
    </source>
</evidence>
<sequence length="156" mass="17604">MTLPVRRGRGALPMWDPFREIEDLRTRMDQLMRSTFPFPGAGFLEAGKAEMWAPLADVEDTEDAYLVELELPGVEKDQLTVEVAEGELDVHGEIKEKERTGVVRHHARHIGQFDFRTSLPSNCDTEHISADLTNGVLTVRVPKAERARPQRIEISG</sequence>
<evidence type="ECO:0000259" key="4">
    <source>
        <dbReference type="PROSITE" id="PS01031"/>
    </source>
</evidence>
<evidence type="ECO:0000256" key="2">
    <source>
        <dbReference type="PROSITE-ProRule" id="PRU00285"/>
    </source>
</evidence>
<evidence type="ECO:0000256" key="3">
    <source>
        <dbReference type="RuleBase" id="RU003616"/>
    </source>
</evidence>
<dbReference type="PANTHER" id="PTHR46733">
    <property type="entry name" value="26.5 KDA HEAT SHOCK PROTEIN, MITOCHONDRIAL"/>
    <property type="match status" value="1"/>
</dbReference>
<accession>A0A117MKD5</accession>
<protein>
    <submittedName>
        <fullName evidence="5">Heat-shock protein Hsp20</fullName>
    </submittedName>
</protein>
<dbReference type="Pfam" id="PF00011">
    <property type="entry name" value="HSP20"/>
    <property type="match status" value="1"/>
</dbReference>
<name>A0A117MKD5_9ACTN</name>
<dbReference type="InterPro" id="IPR008978">
    <property type="entry name" value="HSP20-like_chaperone"/>
</dbReference>
<dbReference type="Proteomes" id="UP000053923">
    <property type="component" value="Unassembled WGS sequence"/>
</dbReference>
<dbReference type="PANTHER" id="PTHR46733:SF4">
    <property type="entry name" value="HEAT SHOCK PROTEIN 21, CHLOROPLASTIC"/>
    <property type="match status" value="1"/>
</dbReference>
<dbReference type="Gene3D" id="2.60.40.790">
    <property type="match status" value="1"/>
</dbReference>
<organism evidence="5 6">
    <name type="scientific">Streptomyces regalis</name>
    <dbReference type="NCBI Taxonomy" id="68262"/>
    <lineage>
        <taxon>Bacteria</taxon>
        <taxon>Bacillati</taxon>
        <taxon>Actinomycetota</taxon>
        <taxon>Actinomycetes</taxon>
        <taxon>Kitasatosporales</taxon>
        <taxon>Streptomycetaceae</taxon>
        <taxon>Streptomyces</taxon>
    </lineage>
</organism>
<dbReference type="GO" id="GO:0009408">
    <property type="term" value="P:response to heat"/>
    <property type="evidence" value="ECO:0007669"/>
    <property type="project" value="InterPro"/>
</dbReference>
<dbReference type="RefSeq" id="WP_062713701.1">
    <property type="nucleotide sequence ID" value="NZ_LLZG01000399.1"/>
</dbReference>
<gene>
    <name evidence="5" type="ORF">ADL12_42985</name>
</gene>
<reference evidence="6" key="1">
    <citation type="submission" date="2015-10" db="EMBL/GenBank/DDBJ databases">
        <authorList>
            <person name="Ju K.-S."/>
            <person name="Doroghazi J.R."/>
            <person name="Metcalf W.W."/>
        </authorList>
    </citation>
    <scope>NUCLEOTIDE SEQUENCE [LARGE SCALE GENOMIC DNA]</scope>
    <source>
        <strain evidence="6">NRRL 3151</strain>
    </source>
</reference>
<dbReference type="PROSITE" id="PS01031">
    <property type="entry name" value="SHSP"/>
    <property type="match status" value="1"/>
</dbReference>
<keyword evidence="6" id="KW-1185">Reference proteome</keyword>
<dbReference type="InterPro" id="IPR002068">
    <property type="entry name" value="A-crystallin/Hsp20_dom"/>
</dbReference>
<comment type="caution">
    <text evidence="5">The sequence shown here is derived from an EMBL/GenBank/DDBJ whole genome shotgun (WGS) entry which is preliminary data.</text>
</comment>
<keyword evidence="1" id="KW-0346">Stress response</keyword>